<reference evidence="3 4" key="1">
    <citation type="submission" date="2017-02" db="EMBL/GenBank/DDBJ databases">
        <authorList>
            <person name="Peterson S.W."/>
        </authorList>
    </citation>
    <scope>NUCLEOTIDE SEQUENCE [LARGE SCALE GENOMIC DNA]</scope>
    <source>
        <strain evidence="3 4">DSM 25262</strain>
    </source>
</reference>
<dbReference type="Pfam" id="PF14349">
    <property type="entry name" value="SprA_N"/>
    <property type="match status" value="2"/>
</dbReference>
<feature type="compositionally biased region" description="Basic and acidic residues" evidence="1">
    <location>
        <begin position="52"/>
        <end position="66"/>
    </location>
</feature>
<protein>
    <submittedName>
        <fullName evidence="3">Cell surface protein SprA</fullName>
    </submittedName>
</protein>
<feature type="compositionally biased region" description="Polar residues" evidence="1">
    <location>
        <begin position="37"/>
        <end position="49"/>
    </location>
</feature>
<organism evidence="3 4">
    <name type="scientific">Ohtaekwangia koreensis</name>
    <dbReference type="NCBI Taxonomy" id="688867"/>
    <lineage>
        <taxon>Bacteria</taxon>
        <taxon>Pseudomonadati</taxon>
        <taxon>Bacteroidota</taxon>
        <taxon>Cytophagia</taxon>
        <taxon>Cytophagales</taxon>
        <taxon>Fulvivirgaceae</taxon>
        <taxon>Ohtaekwangia</taxon>
    </lineage>
</organism>
<dbReference type="NCBIfam" id="TIGR04189">
    <property type="entry name" value="surface_SprA"/>
    <property type="match status" value="1"/>
</dbReference>
<dbReference type="RefSeq" id="WP_245840448.1">
    <property type="nucleotide sequence ID" value="NZ_FUZU01000001.1"/>
</dbReference>
<dbReference type="EMBL" id="FUZU01000001">
    <property type="protein sequence ID" value="SKC39227.1"/>
    <property type="molecule type" value="Genomic_DNA"/>
</dbReference>
<dbReference type="Proteomes" id="UP000190961">
    <property type="component" value="Unassembled WGS sequence"/>
</dbReference>
<feature type="domain" description="Gliding motility protein SprA N-terminal" evidence="2">
    <location>
        <begin position="101"/>
        <end position="377"/>
    </location>
</feature>
<proteinExistence type="predicted"/>
<accession>A0A1T5IJA2</accession>
<dbReference type="InterPro" id="IPR025684">
    <property type="entry name" value="SprA_N_dom"/>
</dbReference>
<keyword evidence="4" id="KW-1185">Reference proteome</keyword>
<feature type="domain" description="Gliding motility protein SprA N-terminal" evidence="2">
    <location>
        <begin position="1126"/>
        <end position="1623"/>
    </location>
</feature>
<feature type="region of interest" description="Disordered" evidence="1">
    <location>
        <begin position="37"/>
        <end position="80"/>
    </location>
</feature>
<gene>
    <name evidence="3" type="ORF">SAMN05660236_0104</name>
</gene>
<sequence length="2410" mass="273113">MRVFTRQPHVALKLGRLVIAWLSFFTLTDEALAQRQDTTRVNSDTTKNTPYRPDKRPTYRPADRYGDPFSNRQSESPLYLKDPNQMKLDVEIDTAQNYTIYEKIGDLNYRPASSMSFEEFKQYQDRQILKSYWKGRAKAQDGESPVSGRGFVPKIFLSPVLDRIFGGSYIELVPRGFVTLDFGASFQRMYNPTLPIRQQRNGGFEFDQQINMSVVGKIGEKLAVTANFDNNNSFDFQNNMKVEYTGFKEDILQKLEIGNVSLPLNNTLIQGAQNLFGIKAQMQFGKLNVTTIATTQRGKASSIDIGGGAGTSGQGRPFEIIASNYDDNRHFFLGQFFRDNYERSIANLPQIISNVNVTRVEVYVLNRNNDTQTLRNAVALMDLGEGRTIYNSAVESNNKSVPANSNDANKLFDFLTKQDRSPDGINQTLEGYFAGDNNNGTDFEKITGARKLNSTEFTFHPQLGYITLTRKLQNDEVLAVAYQYTYIGKPYTVGELTEDYANRKDEEVIFLKLLRPRKIAIRDQSRRIIPTWNLMMKNIYNLNVSQLSRDGFQLRIVYRDARSGVNNPQLQDGSSTLKDKQLVEILGLDRLNPVNDPGRDGNFDFVENITINTQTGAIIFPFLEPFGAGLRKSFKNEPTEDYLIQKYSYDTLYNATKADAELFATKNKFYLMGTYSAGSSKEILIPGFGVSQGSVKLFAGGIPLNEGTDYVVDYTFGKVTILNDAILSSGKNIEVQYEQSDPFAFQTRSLLGTRLDYKLNEDVNLGSTFLYYNERPIISRNQIGTEPARNMQYGFDFNVNKKSRMLTKIVDALPFLQTKEQSTVNITGEFAQLIPGTSNVIDGEGTAYIDDFENAATPYTLMNPQSWKLAATPETTNGLYGLTGDLKSVESGYKRAKLAWYSVDNQFYRTGGRFKPDNITEDDLKNHYVRAVGPKEIFPNRQLNQGIFYEQIFDLAYYPKERGPYNYNPDLNGFLNNPINNWAGITTAIRTEVDFDKANIEYIEFWMLDPFIQTNNGVIEDGTGVPKRATGGKLVFQLGSMSEDLMLDGKHAFENGLPPNGDKAAGAVTPSQWGYVTSQQYLTNSFDNDPNSRVNQDVGLDGLSATEEVAKFDNFINSPGVPAGERERILSDPSADNFRYYFDTQYDNVNAKILQRYKDFNGLDGNSPIISGSDLIAQAATTIPDNEDLNADNTLSELEEYYEYDMNLLPGQLRTGREYIVDEITTKDNNSDESVTWYLFRIPVRVPERQYGGIEGFKSIKYVRMLLTGFKDPIVLRMANFRMVGSRWRRYTSNLQEGGLVPDYEETQDDFMVSVVNLEENGAGNENKPPYVIPPGVVRDRDATSSVPRQLNEQSSQLCADDIKDGDARAMYKNMSVDLFNYGRIKMYFHGHSEVATDDNLRVFLRLGKDLDSNFYEIEIPLKITSTPVTGDLERSIWPEENEIDLALDELYRLKADRDRNNVSMNQFYPIQGREVGRHKIRIFGRPDLTSVQSLMIGVRNPRSDDKRSFPVCIWANEMRVTDFNRTPGWAANATINAKLADFATITGAVRHTSFGFGGVSSKIFERTREEATGYDISANVNVDKLLPGNTGIKIPMFLSYEKNTITPLYDPANPDLKLDAALQSFNEEQRANYLNIVRDQTVGRSINFVNVRKTKVKPDAPSHIWDIENFAFSYSYSDRVRKNFNTQEALQKQQKGSIAYTYSPKATGIEPFKDSKGLSSPWLKLIKDFNFSLMPSSIGVRADLNRSFTKNVYRNPDGQGGFISSPENFMKYFTFDRQYNVRWNLSKNLSLEYNSRANAIIDEPDGELDTQEKKDSVWTNLKRFGRMKNFDQSITLNYTLPLDKIPATDWLGADYRYQVNYNWKAGPINRPDRADSTIVDLDDAYDFKNTIQNSRDQNFSGKIDLVRLYNKIKFLKELNTPKKPLTAAQRAQQARPQAKADTVKAPAEIPGLVKGFFRMLMSVRSINGTYTLTEGTILPGFAPKPKFMGMDGDWNAPGWGFVLGSQDPDIRKKASDNGWLTTNRELSIPFSQIRNENISIRANVEPATDFKIQLDIKKEVTSMFQSIYRDTITIGNDISFGDLSPNRSGSYRISTISIKTAFNSSNSDVESSVFKDFENNLLEMKRRLDFASGSENDTTSQDVLIPAFIAAYTGSDVNTMSLSPFPKTPLPNWRIDYAGLNKLSAFKDIFQSITLSHAYQSSYSVLNYNNSLEFSETEKLTLDRPITDYNTRYFPNTVGGKLVPVYVISQVLISEQFSPLIGINMRTKGRLSANFQYKTKRDLSLNISNAQITELNSKDFSFELGYTKNNMRLPFKTQGRTVVLKNDVTFRMNLTVANTKTIQRKIDELNIVTNGNINFQLRPNVSYVVNQKLNIQLYFERTINEPLVSNSYRRATTRFGAQVRFSLAQ</sequence>
<evidence type="ECO:0000256" key="1">
    <source>
        <dbReference type="SAM" id="MobiDB-lite"/>
    </source>
</evidence>
<evidence type="ECO:0000313" key="3">
    <source>
        <dbReference type="EMBL" id="SKC39227.1"/>
    </source>
</evidence>
<evidence type="ECO:0000313" key="4">
    <source>
        <dbReference type="Proteomes" id="UP000190961"/>
    </source>
</evidence>
<evidence type="ECO:0000259" key="2">
    <source>
        <dbReference type="Pfam" id="PF14349"/>
    </source>
</evidence>
<dbReference type="STRING" id="688867.SAMN05660236_0104"/>
<dbReference type="InterPro" id="IPR026377">
    <property type="entry name" value="Cell_surface_SprA"/>
</dbReference>
<name>A0A1T5IJA2_9BACT</name>